<feature type="domain" description="3-oxo-5-alpha-steroid 4-dehydrogenase C-terminal" evidence="19">
    <location>
        <begin position="119"/>
        <end position="267"/>
    </location>
</feature>
<keyword evidence="21" id="KW-1185">Reference proteome</keyword>
<evidence type="ECO:0000256" key="15">
    <source>
        <dbReference type="ARBA" id="ARBA00048292"/>
    </source>
</evidence>
<evidence type="ECO:0000256" key="11">
    <source>
        <dbReference type="ARBA" id="ARBA00023002"/>
    </source>
</evidence>
<dbReference type="InterPro" id="IPR001104">
    <property type="entry name" value="3-oxo-5_a-steroid_4-DH_C"/>
</dbReference>
<evidence type="ECO:0000256" key="2">
    <source>
        <dbReference type="ARBA" id="ARBA00004477"/>
    </source>
</evidence>
<evidence type="ECO:0000256" key="5">
    <source>
        <dbReference type="ARBA" id="ARBA00022782"/>
    </source>
</evidence>
<gene>
    <name evidence="20" type="primary">SRD5A1</name>
    <name evidence="20" type="synonym">srd5a1</name>
</gene>
<dbReference type="GO" id="GO:0047751">
    <property type="term" value="F:3-oxo-5-alpha-steroid 4-dehydrogenase (NADP+) activity"/>
    <property type="evidence" value="ECO:0007669"/>
    <property type="project" value="UniProtKB-EC"/>
</dbReference>
<keyword evidence="11" id="KW-0560">Oxidoreductase</keyword>
<dbReference type="PIRSF" id="PIRSF015596">
    <property type="entry name" value="5_alpha-SR2"/>
    <property type="match status" value="1"/>
</dbReference>
<feature type="transmembrane region" description="Helical" evidence="18">
    <location>
        <begin position="20"/>
        <end position="42"/>
    </location>
</feature>
<evidence type="ECO:0000256" key="1">
    <source>
        <dbReference type="ARBA" id="ARBA00004154"/>
    </source>
</evidence>
<keyword evidence="9" id="KW-0726">Sexual differentiation</keyword>
<dbReference type="PROSITE" id="PS50244">
    <property type="entry name" value="S5A_REDUCTASE"/>
    <property type="match status" value="1"/>
</dbReference>
<feature type="transmembrane region" description="Helical" evidence="18">
    <location>
        <begin position="94"/>
        <end position="114"/>
    </location>
</feature>
<keyword evidence="8" id="KW-0521">NADP</keyword>
<evidence type="ECO:0000256" key="16">
    <source>
        <dbReference type="ARBA" id="ARBA00049166"/>
    </source>
</evidence>
<dbReference type="RefSeq" id="XP_028673802.1">
    <property type="nucleotide sequence ID" value="XM_028817969.2"/>
</dbReference>
<comment type="catalytic activity">
    <reaction evidence="15">
        <text>5alpha-pregnane-3,20-dione + NADP(+) = progesterone + NADPH + H(+)</text>
        <dbReference type="Rhea" id="RHEA:21952"/>
        <dbReference type="ChEBI" id="CHEBI:15378"/>
        <dbReference type="ChEBI" id="CHEBI:17026"/>
        <dbReference type="ChEBI" id="CHEBI:28952"/>
        <dbReference type="ChEBI" id="CHEBI:57783"/>
        <dbReference type="ChEBI" id="CHEBI:58349"/>
        <dbReference type="EC" id="1.3.1.22"/>
    </reaction>
    <physiologicalReaction direction="right-to-left" evidence="15">
        <dbReference type="Rhea" id="RHEA:21954"/>
    </physiologicalReaction>
</comment>
<dbReference type="CTD" id="6715"/>
<evidence type="ECO:0000256" key="8">
    <source>
        <dbReference type="ARBA" id="ARBA00022857"/>
    </source>
</evidence>
<dbReference type="PANTHER" id="PTHR10556">
    <property type="entry name" value="3-OXO-5-ALPHA-STEROID 4-DEHYDROGENASE"/>
    <property type="match status" value="1"/>
</dbReference>
<accession>A0A8C4SHS0</accession>
<sequence>MQKMDGLFSPYLNDMREYFILECMSYLLIVMGVTAFVVLFFVNAPYGRYTSSTFGFPIRARVAWFIQELPALLVPLWLLLFSSPGRIAYLPNQVLIAMYLCHYVHRTLIYPFLIQGGKPTPFIPFALAFVFCTYNGYLQTRHLSHFAVFPRDWITSPCFIIGFILWLAGMIINVHSDQVLRNLRKPGETGYKIPRGGLFEYVSGANFTGEILEWTGFAIAAWSLESAAFAVFTFLVLSSRASQHHRWYKEKFEDYPKTRKALLPFVF</sequence>
<evidence type="ECO:0000313" key="21">
    <source>
        <dbReference type="Proteomes" id="UP000694620"/>
    </source>
</evidence>
<evidence type="ECO:0000256" key="17">
    <source>
        <dbReference type="ARBA" id="ARBA00049397"/>
    </source>
</evidence>
<keyword evidence="12" id="KW-0443">Lipid metabolism</keyword>
<dbReference type="GO" id="GO:0030154">
    <property type="term" value="P:cell differentiation"/>
    <property type="evidence" value="ECO:0007669"/>
    <property type="project" value="UniProtKB-KW"/>
</dbReference>
<feature type="transmembrane region" description="Helical" evidence="18">
    <location>
        <begin position="158"/>
        <end position="176"/>
    </location>
</feature>
<dbReference type="GO" id="GO:0007548">
    <property type="term" value="P:sex differentiation"/>
    <property type="evidence" value="ECO:0007669"/>
    <property type="project" value="UniProtKB-KW"/>
</dbReference>
<keyword evidence="5" id="KW-0221">Differentiation</keyword>
<evidence type="ECO:0000256" key="4">
    <source>
        <dbReference type="ARBA" id="ARBA00022692"/>
    </source>
</evidence>
<comment type="catalytic activity">
    <reaction evidence="18">
        <text>a 3-oxo-5alpha-steroid + NADP(+) = a 3-oxo-Delta(4)-steroid + NADPH + H(+)</text>
        <dbReference type="Rhea" id="RHEA:54384"/>
        <dbReference type="ChEBI" id="CHEBI:13601"/>
        <dbReference type="ChEBI" id="CHEBI:15378"/>
        <dbReference type="ChEBI" id="CHEBI:47909"/>
        <dbReference type="ChEBI" id="CHEBI:57783"/>
        <dbReference type="ChEBI" id="CHEBI:58349"/>
        <dbReference type="EC" id="1.3.1.22"/>
    </reaction>
</comment>
<reference evidence="20" key="3">
    <citation type="submission" date="2025-09" db="UniProtKB">
        <authorList>
            <consortium name="Ensembl"/>
        </authorList>
    </citation>
    <scope>IDENTIFICATION</scope>
</reference>
<evidence type="ECO:0000313" key="20">
    <source>
        <dbReference type="Ensembl" id="ENSECRP00000017836.1"/>
    </source>
</evidence>
<evidence type="ECO:0000256" key="12">
    <source>
        <dbReference type="ARBA" id="ARBA00023098"/>
    </source>
</evidence>
<evidence type="ECO:0000256" key="13">
    <source>
        <dbReference type="ARBA" id="ARBA00023136"/>
    </source>
</evidence>
<dbReference type="Gene3D" id="1.20.120.1630">
    <property type="match status" value="1"/>
</dbReference>
<keyword evidence="10 18" id="KW-1133">Transmembrane helix</keyword>
<organism evidence="20 21">
    <name type="scientific">Erpetoichthys calabaricus</name>
    <name type="common">Rope fish</name>
    <name type="synonym">Calamoichthys calabaricus</name>
    <dbReference type="NCBI Taxonomy" id="27687"/>
    <lineage>
        <taxon>Eukaryota</taxon>
        <taxon>Metazoa</taxon>
        <taxon>Chordata</taxon>
        <taxon>Craniata</taxon>
        <taxon>Vertebrata</taxon>
        <taxon>Euteleostomi</taxon>
        <taxon>Actinopterygii</taxon>
        <taxon>Polypteriformes</taxon>
        <taxon>Polypteridae</taxon>
        <taxon>Erpetoichthys</taxon>
    </lineage>
</organism>
<evidence type="ECO:0000256" key="14">
    <source>
        <dbReference type="ARBA" id="ARBA00037789"/>
    </source>
</evidence>
<dbReference type="Pfam" id="PF02544">
    <property type="entry name" value="Steroid_dh"/>
    <property type="match status" value="1"/>
</dbReference>
<dbReference type="Ensembl" id="ENSECRT00000018192.1">
    <property type="protein sequence ID" value="ENSECRP00000017836.1"/>
    <property type="gene ID" value="ENSECRG00000011900.1"/>
</dbReference>
<evidence type="ECO:0000256" key="3">
    <source>
        <dbReference type="ARBA" id="ARBA00007742"/>
    </source>
</evidence>
<dbReference type="InterPro" id="IPR016636">
    <property type="entry name" value="3-oxo-5-alpha-steroid_4-DH"/>
</dbReference>
<dbReference type="FunFam" id="1.20.120.1630:FF:000002">
    <property type="entry name" value="Steroid 5 alpha-reductase 1"/>
    <property type="match status" value="1"/>
</dbReference>
<evidence type="ECO:0000256" key="10">
    <source>
        <dbReference type="ARBA" id="ARBA00022989"/>
    </source>
</evidence>
<evidence type="ECO:0000256" key="18">
    <source>
        <dbReference type="PIRNR" id="PIRNR015596"/>
    </source>
</evidence>
<keyword evidence="4 18" id="KW-0812">Transmembrane</keyword>
<proteinExistence type="inferred from homology"/>
<evidence type="ECO:0000256" key="6">
    <source>
        <dbReference type="ARBA" id="ARBA00022824"/>
    </source>
</evidence>
<keyword evidence="7" id="KW-0492">Microsome</keyword>
<feature type="transmembrane region" description="Helical" evidence="18">
    <location>
        <begin position="62"/>
        <end position="82"/>
    </location>
</feature>
<dbReference type="AlphaFoldDB" id="A0A8C4SHS0"/>
<feature type="transmembrane region" description="Helical" evidence="18">
    <location>
        <begin position="120"/>
        <end position="137"/>
    </location>
</feature>
<dbReference type="GeneTree" id="ENSGT00950000182886"/>
<comment type="subcellular location">
    <subcellularLocation>
        <location evidence="2">Endoplasmic reticulum membrane</location>
        <topology evidence="2">Multi-pass membrane protein</topology>
    </subcellularLocation>
    <subcellularLocation>
        <location evidence="1">Microsome membrane</location>
        <topology evidence="1">Multi-pass membrane protein</topology>
    </subcellularLocation>
</comment>
<comment type="function">
    <text evidence="14 18">Converts testosterone into 5-alpha-dihydrotestosterone and progesterone or corticosterone into their corresponding 5-alpha-3-oxosteroids. It plays a central role in sexual differentiation and androgen physiology.</text>
</comment>
<comment type="catalytic activity">
    <reaction evidence="17">
        <text>17beta-hydroxy-5alpha-androstan-3-one + NADP(+) = testosterone + NADPH + H(+)</text>
        <dbReference type="Rhea" id="RHEA:50820"/>
        <dbReference type="ChEBI" id="CHEBI:15378"/>
        <dbReference type="ChEBI" id="CHEBI:16330"/>
        <dbReference type="ChEBI" id="CHEBI:17347"/>
        <dbReference type="ChEBI" id="CHEBI:57783"/>
        <dbReference type="ChEBI" id="CHEBI:58349"/>
        <dbReference type="EC" id="1.3.1.22"/>
    </reaction>
    <physiologicalReaction direction="right-to-left" evidence="17">
        <dbReference type="Rhea" id="RHEA:50822"/>
    </physiologicalReaction>
</comment>
<dbReference type="Proteomes" id="UP000694620">
    <property type="component" value="Chromosome 13"/>
</dbReference>
<keyword evidence="13 18" id="KW-0472">Membrane</keyword>
<reference evidence="20" key="2">
    <citation type="submission" date="2025-08" db="UniProtKB">
        <authorList>
            <consortium name="Ensembl"/>
        </authorList>
    </citation>
    <scope>IDENTIFICATION</scope>
</reference>
<comment type="catalytic activity">
    <reaction evidence="16">
        <text>androst-4-ene-3,17-dione + NADPH + H(+) = 5alpha-androstan-3,17-dione + NADP(+)</text>
        <dbReference type="Rhea" id="RHEA:50816"/>
        <dbReference type="ChEBI" id="CHEBI:15378"/>
        <dbReference type="ChEBI" id="CHEBI:15994"/>
        <dbReference type="ChEBI" id="CHEBI:16422"/>
        <dbReference type="ChEBI" id="CHEBI:57783"/>
        <dbReference type="ChEBI" id="CHEBI:58349"/>
    </reaction>
    <physiologicalReaction direction="left-to-right" evidence="16">
        <dbReference type="Rhea" id="RHEA:50817"/>
    </physiologicalReaction>
</comment>
<evidence type="ECO:0000259" key="19">
    <source>
        <dbReference type="Pfam" id="PF02544"/>
    </source>
</evidence>
<evidence type="ECO:0000256" key="7">
    <source>
        <dbReference type="ARBA" id="ARBA00022848"/>
    </source>
</evidence>
<evidence type="ECO:0000256" key="9">
    <source>
        <dbReference type="ARBA" id="ARBA00022928"/>
    </source>
</evidence>
<protein>
    <recommendedName>
        <fullName evidence="18">3-oxo-5-alpha-steroid 4-dehydrogenase</fullName>
        <ecNumber evidence="18">1.3.1.22</ecNumber>
    </recommendedName>
</protein>
<dbReference type="OrthoDB" id="5788137at2759"/>
<dbReference type="EC" id="1.3.1.22" evidence="18"/>
<dbReference type="GeneID" id="114663991"/>
<reference evidence="20" key="1">
    <citation type="submission" date="2021-06" db="EMBL/GenBank/DDBJ databases">
        <authorList>
            <consortium name="Wellcome Sanger Institute Data Sharing"/>
        </authorList>
    </citation>
    <scope>NUCLEOTIDE SEQUENCE [LARGE SCALE GENOMIC DNA]</scope>
</reference>
<keyword evidence="6" id="KW-0256">Endoplasmic reticulum</keyword>
<comment type="similarity">
    <text evidence="3 18">Belongs to the steroid 5-alpha reductase family.</text>
</comment>
<dbReference type="GO" id="GO:0006702">
    <property type="term" value="P:androgen biosynthetic process"/>
    <property type="evidence" value="ECO:0007669"/>
    <property type="project" value="UniProtKB-ARBA"/>
</dbReference>
<dbReference type="InterPro" id="IPR039357">
    <property type="entry name" value="SRD5A/TECR"/>
</dbReference>
<name>A0A8C4SHS0_ERPCA</name>
<dbReference type="GO" id="GO:0005789">
    <property type="term" value="C:endoplasmic reticulum membrane"/>
    <property type="evidence" value="ECO:0007669"/>
    <property type="project" value="UniProtKB-SubCell"/>
</dbReference>
<dbReference type="PANTHER" id="PTHR10556:SF57">
    <property type="entry name" value="3-OXO-5-ALPHA-STEROID 4-DEHYDROGENASE 1"/>
    <property type="match status" value="1"/>
</dbReference>